<reference evidence="2" key="1">
    <citation type="submission" date="2020-11" db="EMBL/GenBank/DDBJ databases">
        <authorList>
            <consortium name="DOE Joint Genome Institute"/>
            <person name="Ahrendt S."/>
            <person name="Riley R."/>
            <person name="Andreopoulos W."/>
            <person name="LaButti K."/>
            <person name="Pangilinan J."/>
            <person name="Ruiz-duenas F.J."/>
            <person name="Barrasa J.M."/>
            <person name="Sanchez-Garcia M."/>
            <person name="Camarero S."/>
            <person name="Miyauchi S."/>
            <person name="Serrano A."/>
            <person name="Linde D."/>
            <person name="Babiker R."/>
            <person name="Drula E."/>
            <person name="Ayuso-Fernandez I."/>
            <person name="Pacheco R."/>
            <person name="Padilla G."/>
            <person name="Ferreira P."/>
            <person name="Barriuso J."/>
            <person name="Kellner H."/>
            <person name="Castanera R."/>
            <person name="Alfaro M."/>
            <person name="Ramirez L."/>
            <person name="Pisabarro A.G."/>
            <person name="Kuo A."/>
            <person name="Tritt A."/>
            <person name="Lipzen A."/>
            <person name="He G."/>
            <person name="Yan M."/>
            <person name="Ng V."/>
            <person name="Cullen D."/>
            <person name="Martin F."/>
            <person name="Rosso M.-N."/>
            <person name="Henrissat B."/>
            <person name="Hibbett D."/>
            <person name="Martinez A.T."/>
            <person name="Grigoriev I.V."/>
        </authorList>
    </citation>
    <scope>NUCLEOTIDE SEQUENCE</scope>
    <source>
        <strain evidence="2">AH 44721</strain>
    </source>
</reference>
<keyword evidence="3" id="KW-1185">Reference proteome</keyword>
<proteinExistence type="predicted"/>
<gene>
    <name evidence="2" type="ORF">CPB84DRAFT_1903936</name>
</gene>
<feature type="compositionally biased region" description="Low complexity" evidence="1">
    <location>
        <begin position="120"/>
        <end position="148"/>
    </location>
</feature>
<protein>
    <submittedName>
        <fullName evidence="2">Uncharacterized protein</fullName>
    </submittedName>
</protein>
<evidence type="ECO:0000256" key="1">
    <source>
        <dbReference type="SAM" id="MobiDB-lite"/>
    </source>
</evidence>
<dbReference type="AlphaFoldDB" id="A0A9P5N7E1"/>
<dbReference type="EMBL" id="JADNYJ010000313">
    <property type="protein sequence ID" value="KAF8871309.1"/>
    <property type="molecule type" value="Genomic_DNA"/>
</dbReference>
<evidence type="ECO:0000313" key="3">
    <source>
        <dbReference type="Proteomes" id="UP000724874"/>
    </source>
</evidence>
<accession>A0A9P5N7E1</accession>
<feature type="region of interest" description="Disordered" evidence="1">
    <location>
        <begin position="120"/>
        <end position="158"/>
    </location>
</feature>
<comment type="caution">
    <text evidence="2">The sequence shown here is derived from an EMBL/GenBank/DDBJ whole genome shotgun (WGS) entry which is preliminary data.</text>
</comment>
<sequence>MLGRRKAARLVDEEASYTSSQLPLSFPTQGRMLILSLNSWDSVTLWLSLDDPAKRFIIFEFDSLCMESRVKSYSLLTCLPHVTSFDIARNVNKVGGPRYGKEQGAMTLLSRPIFVISRGPSPLRRSSSPQMGCETCGEGEVGRGEVTGNSTRGTEKEEGRIEALRLVLGPTLTVEGSEALKEGAGRRTPVEVDYRRALGQSFLC</sequence>
<evidence type="ECO:0000313" key="2">
    <source>
        <dbReference type="EMBL" id="KAF8871309.1"/>
    </source>
</evidence>
<name>A0A9P5N7E1_GYMJU</name>
<organism evidence="2 3">
    <name type="scientific">Gymnopilus junonius</name>
    <name type="common">Spectacular rustgill mushroom</name>
    <name type="synonym">Gymnopilus spectabilis subsp. junonius</name>
    <dbReference type="NCBI Taxonomy" id="109634"/>
    <lineage>
        <taxon>Eukaryota</taxon>
        <taxon>Fungi</taxon>
        <taxon>Dikarya</taxon>
        <taxon>Basidiomycota</taxon>
        <taxon>Agaricomycotina</taxon>
        <taxon>Agaricomycetes</taxon>
        <taxon>Agaricomycetidae</taxon>
        <taxon>Agaricales</taxon>
        <taxon>Agaricineae</taxon>
        <taxon>Hymenogastraceae</taxon>
        <taxon>Gymnopilus</taxon>
    </lineage>
</organism>
<dbReference type="Proteomes" id="UP000724874">
    <property type="component" value="Unassembled WGS sequence"/>
</dbReference>